<dbReference type="Proteomes" id="UP000324222">
    <property type="component" value="Unassembled WGS sequence"/>
</dbReference>
<evidence type="ECO:0000313" key="3">
    <source>
        <dbReference type="Proteomes" id="UP000324222"/>
    </source>
</evidence>
<accession>A0A5B7H1A7</accession>
<reference evidence="2 3" key="1">
    <citation type="submission" date="2019-05" db="EMBL/GenBank/DDBJ databases">
        <title>Another draft genome of Portunus trituberculatus and its Hox gene families provides insights of decapod evolution.</title>
        <authorList>
            <person name="Jeong J.-H."/>
            <person name="Song I."/>
            <person name="Kim S."/>
            <person name="Choi T."/>
            <person name="Kim D."/>
            <person name="Ryu S."/>
            <person name="Kim W."/>
        </authorList>
    </citation>
    <scope>NUCLEOTIDE SEQUENCE [LARGE SCALE GENOMIC DNA]</scope>
    <source>
        <tissue evidence="2">Muscle</tissue>
    </source>
</reference>
<dbReference type="AlphaFoldDB" id="A0A5B7H1A7"/>
<proteinExistence type="predicted"/>
<gene>
    <name evidence="2" type="ORF">E2C01_060489</name>
</gene>
<dbReference type="EMBL" id="VSRR010024636">
    <property type="protein sequence ID" value="MPC66341.1"/>
    <property type="molecule type" value="Genomic_DNA"/>
</dbReference>
<name>A0A5B7H1A7_PORTR</name>
<keyword evidence="3" id="KW-1185">Reference proteome</keyword>
<sequence>MNVGKHETREGECGSRRKVWSGKLTGDASGGADDGSGGGGGGRDGVDIQKTFASFIQLNEG</sequence>
<comment type="caution">
    <text evidence="2">The sequence shown here is derived from an EMBL/GenBank/DDBJ whole genome shotgun (WGS) entry which is preliminary data.</text>
</comment>
<organism evidence="2 3">
    <name type="scientific">Portunus trituberculatus</name>
    <name type="common">Swimming crab</name>
    <name type="synonym">Neptunus trituberculatus</name>
    <dbReference type="NCBI Taxonomy" id="210409"/>
    <lineage>
        <taxon>Eukaryota</taxon>
        <taxon>Metazoa</taxon>
        <taxon>Ecdysozoa</taxon>
        <taxon>Arthropoda</taxon>
        <taxon>Crustacea</taxon>
        <taxon>Multicrustacea</taxon>
        <taxon>Malacostraca</taxon>
        <taxon>Eumalacostraca</taxon>
        <taxon>Eucarida</taxon>
        <taxon>Decapoda</taxon>
        <taxon>Pleocyemata</taxon>
        <taxon>Brachyura</taxon>
        <taxon>Eubrachyura</taxon>
        <taxon>Portunoidea</taxon>
        <taxon>Portunidae</taxon>
        <taxon>Portuninae</taxon>
        <taxon>Portunus</taxon>
    </lineage>
</organism>
<feature type="region of interest" description="Disordered" evidence="1">
    <location>
        <begin position="1"/>
        <end position="48"/>
    </location>
</feature>
<protein>
    <submittedName>
        <fullName evidence="2">Uncharacterized protein</fullName>
    </submittedName>
</protein>
<feature type="compositionally biased region" description="Basic and acidic residues" evidence="1">
    <location>
        <begin position="1"/>
        <end position="15"/>
    </location>
</feature>
<feature type="compositionally biased region" description="Gly residues" evidence="1">
    <location>
        <begin position="28"/>
        <end position="43"/>
    </location>
</feature>
<evidence type="ECO:0000313" key="2">
    <source>
        <dbReference type="EMBL" id="MPC66341.1"/>
    </source>
</evidence>
<evidence type="ECO:0000256" key="1">
    <source>
        <dbReference type="SAM" id="MobiDB-lite"/>
    </source>
</evidence>